<proteinExistence type="predicted"/>
<organism evidence="1 2">
    <name type="scientific">Phakopsora pachyrhizi</name>
    <name type="common">Asian soybean rust disease fungus</name>
    <dbReference type="NCBI Taxonomy" id="170000"/>
    <lineage>
        <taxon>Eukaryota</taxon>
        <taxon>Fungi</taxon>
        <taxon>Dikarya</taxon>
        <taxon>Basidiomycota</taxon>
        <taxon>Pucciniomycotina</taxon>
        <taxon>Pucciniomycetes</taxon>
        <taxon>Pucciniales</taxon>
        <taxon>Phakopsoraceae</taxon>
        <taxon>Phakopsora</taxon>
    </lineage>
</organism>
<dbReference type="PANTHER" id="PTHR12459">
    <property type="entry name" value="TRANSMEMBRANE PROTEIN 135-RELATED"/>
    <property type="match status" value="1"/>
</dbReference>
<gene>
    <name evidence="1" type="ORF">PPACK8108_LOCUS24771</name>
</gene>
<dbReference type="EMBL" id="CALTRL010006111">
    <property type="protein sequence ID" value="CAH7689645.1"/>
    <property type="molecule type" value="Genomic_DNA"/>
</dbReference>
<reference evidence="1" key="1">
    <citation type="submission" date="2022-06" db="EMBL/GenBank/DDBJ databases">
        <authorList>
            <consortium name="SYNGENTA / RWTH Aachen University"/>
        </authorList>
    </citation>
    <scope>NUCLEOTIDE SEQUENCE</scope>
</reference>
<accession>A0AAV0BVL0</accession>
<dbReference type="Proteomes" id="UP001153365">
    <property type="component" value="Unassembled WGS sequence"/>
</dbReference>
<sequence length="668" mass="76430">MSPSVVGSPRRLITTESSIELLNYVRRRRETWNERLLELKVVAFMRAYLIGYGTEVVPLLIKRLVVGFIRLKNYNQSGTTRNSKNKVSSSLATSSRTILLELFKELRRGFRPNGLAIASGVAMGGARVLEGTVRPIVVSLVRSTRPIRKKFSKINRTDGTVVSKTSESDNITQELKPLSLLSRRDEKDEDLTDGELRTIDRLSTFTAASCSSMFSIMILQRTTDRMRQTDQSTLHPTTTPYPTMSSDSEMIKASSSSLPGVKNLSQSPTLDFTLFFLVRASDTLIRVIYDNYAPDYLYFLRGCSESILFQLCCWRIMWCWFYRPEKLPISYVRWISALSSMDQRLLQLIRLGRLGEIEYGRMTSVDVKSLGRSIAERMGRDGDLGDIELVERFPCSLIHGKLGDSESCSVNVLRRWKKAWRQAMGIYLPVFTVPTLLFNRSKLRDSPIKVLIRILISSSRSSLFLSSFVGLCWTGICVGRSMRMKLFLEYLLNRERKLRKTVLKLKRFFISLILRRDRVKISSSFKTKVKGITMMYMDTTVGPQLGSFLAGISILIENSSRRGEMMLYVMMRALCSFNWVDEIIKTLFKIDNNKNLKSERNFRSVEEDERVVGLISVWLERIVFSISIGTITSSVVHDPEYVRGIVKGIFKFAIGSDWKTSRKKKKKT</sequence>
<dbReference type="PANTHER" id="PTHR12459:SF15">
    <property type="entry name" value="TRANSMEMBRANE PROTEIN 135"/>
    <property type="match status" value="1"/>
</dbReference>
<keyword evidence="2" id="KW-1185">Reference proteome</keyword>
<comment type="caution">
    <text evidence="1">The sequence shown here is derived from an EMBL/GenBank/DDBJ whole genome shotgun (WGS) entry which is preliminary data.</text>
</comment>
<evidence type="ECO:0000313" key="1">
    <source>
        <dbReference type="EMBL" id="CAH7689645.1"/>
    </source>
</evidence>
<dbReference type="AlphaFoldDB" id="A0AAV0BVL0"/>
<evidence type="ECO:0000313" key="2">
    <source>
        <dbReference type="Proteomes" id="UP001153365"/>
    </source>
</evidence>
<dbReference type="InterPro" id="IPR026749">
    <property type="entry name" value="Tmem135"/>
</dbReference>
<protein>
    <submittedName>
        <fullName evidence="1">Uncharacterized protein</fullName>
    </submittedName>
</protein>
<name>A0AAV0BVL0_PHAPC</name>